<feature type="transmembrane region" description="Helical" evidence="2">
    <location>
        <begin position="769"/>
        <end position="791"/>
    </location>
</feature>
<dbReference type="Proteomes" id="UP000054729">
    <property type="component" value="Unassembled WGS sequence"/>
</dbReference>
<organism evidence="4 5">
    <name type="scientific">Legionella waltersii</name>
    <dbReference type="NCBI Taxonomy" id="66969"/>
    <lineage>
        <taxon>Bacteria</taxon>
        <taxon>Pseudomonadati</taxon>
        <taxon>Pseudomonadota</taxon>
        <taxon>Gammaproteobacteria</taxon>
        <taxon>Legionellales</taxon>
        <taxon>Legionellaceae</taxon>
        <taxon>Legionella</taxon>
    </lineage>
</organism>
<feature type="transmembrane region" description="Helical" evidence="2">
    <location>
        <begin position="896"/>
        <end position="915"/>
    </location>
</feature>
<reference evidence="4 5" key="1">
    <citation type="submission" date="2015-11" db="EMBL/GenBank/DDBJ databases">
        <title>Genomic analysis of 38 Legionella species identifies large and diverse effector repertoires.</title>
        <authorList>
            <person name="Burstein D."/>
            <person name="Amaro F."/>
            <person name="Zusman T."/>
            <person name="Lifshitz Z."/>
            <person name="Cohen O."/>
            <person name="Gilbert J.A."/>
            <person name="Pupko T."/>
            <person name="Shuman H.A."/>
            <person name="Segal G."/>
        </authorList>
    </citation>
    <scope>NUCLEOTIDE SEQUENCE [LARGE SCALE GENOMIC DNA]</scope>
    <source>
        <strain evidence="4 5">ATCC 51914</strain>
    </source>
</reference>
<feature type="region of interest" description="Disordered" evidence="1">
    <location>
        <begin position="984"/>
        <end position="1032"/>
    </location>
</feature>
<dbReference type="RefSeq" id="WP_058480062.1">
    <property type="nucleotide sequence ID" value="NZ_CAAAIQ010000007.1"/>
</dbReference>
<keyword evidence="5" id="KW-1185">Reference proteome</keyword>
<feature type="transmembrane region" description="Helical" evidence="2">
    <location>
        <begin position="707"/>
        <end position="731"/>
    </location>
</feature>
<keyword evidence="3" id="KW-0732">Signal</keyword>
<feature type="signal peptide" evidence="3">
    <location>
        <begin position="1"/>
        <end position="19"/>
    </location>
</feature>
<evidence type="ECO:0000313" key="4">
    <source>
        <dbReference type="EMBL" id="KTD79284.1"/>
    </source>
</evidence>
<dbReference type="InterPro" id="IPR027628">
    <property type="entry name" value="DotA_TraY"/>
</dbReference>
<comment type="caution">
    <text evidence="4">The sequence shown here is derived from an EMBL/GenBank/DDBJ whole genome shotgun (WGS) entry which is preliminary data.</text>
</comment>
<dbReference type="STRING" id="66969.Lwal_1356"/>
<feature type="region of interest" description="Disordered" evidence="1">
    <location>
        <begin position="943"/>
        <end position="969"/>
    </location>
</feature>
<accession>A0A0W1ADC9</accession>
<keyword evidence="2" id="KW-0472">Membrane</keyword>
<feature type="transmembrane region" description="Helical" evidence="2">
    <location>
        <begin position="678"/>
        <end position="701"/>
    </location>
</feature>
<feature type="transmembrane region" description="Helical" evidence="2">
    <location>
        <begin position="738"/>
        <end position="757"/>
    </location>
</feature>
<evidence type="ECO:0000256" key="2">
    <source>
        <dbReference type="SAM" id="Phobius"/>
    </source>
</evidence>
<keyword evidence="2" id="KW-0812">Transmembrane</keyword>
<dbReference type="NCBIfam" id="NF033886">
    <property type="entry name" value="T4SS_DotA"/>
    <property type="match status" value="1"/>
</dbReference>
<feature type="chain" id="PRO_5006919614" evidence="3">
    <location>
        <begin position="20"/>
        <end position="1032"/>
    </location>
</feature>
<feature type="transmembrane region" description="Helical" evidence="2">
    <location>
        <begin position="64"/>
        <end position="82"/>
    </location>
</feature>
<evidence type="ECO:0000256" key="1">
    <source>
        <dbReference type="SAM" id="MobiDB-lite"/>
    </source>
</evidence>
<dbReference type="OrthoDB" id="7010241at2"/>
<dbReference type="NCBIfam" id="TIGR04346">
    <property type="entry name" value="DotA_TraY"/>
    <property type="match status" value="1"/>
</dbReference>
<feature type="transmembrane region" description="Helical" evidence="2">
    <location>
        <begin position="647"/>
        <end position="666"/>
    </location>
</feature>
<dbReference type="EMBL" id="LNZB01000036">
    <property type="protein sequence ID" value="KTD79284.1"/>
    <property type="molecule type" value="Genomic_DNA"/>
</dbReference>
<feature type="compositionally biased region" description="Low complexity" evidence="1">
    <location>
        <begin position="1014"/>
        <end position="1032"/>
    </location>
</feature>
<evidence type="ECO:0000256" key="3">
    <source>
        <dbReference type="SAM" id="SignalP"/>
    </source>
</evidence>
<sequence>MKKLAFTLLFCLFPALVFADNSGSLSFAPPTTDKSVVFLGNLFGIVDGVLSGTGSQIMGSMFGVFNAAVLGLGGIIIMYTLMVSTMNTAHEGQMLGQKWSSIWIPVRSTMGLALLVPKASGYCMMQIFVMWVIIQGVGAADKVWTAALSYLNRGGVIVQGQIDISQLTQPINTSLNIPDMNSGPAPILKAASVILSGQVCMLGLQNQLNSIRQSYLNTKGTKGTPCYAENGTVPEPMAGLCNNAVPDLMSTFNAVDFQSNSTGDTFTLEMPYFKSTDTAATAYHFLHGICGSVTWNSISNSSSFSNITTLNSSELDTAKLSRAIAIQQMFVNLSSVAQVMVNNDPLLNNQTSTVGAAGTSSSTDNNYSANAVEQFGVPYKPGGQLCSKYGDGCTSWGPAPVTGNSSNANSVIFTGTEFLLAFQAYNGVMAPTLKLISDAADATNSSKAREFIATSESEGWITAGAYFFDLVKLNGNALTSSPKIDSNTGLGGSAFTATALTSAFPGQGSNSQCDPDAPYANLCTWFGKDQTKLTNVVNLITGGGSASLPSPSYPPGDSLTADTNKPTSSSVYSFINNSTLLKTVGQNDIKPLTFANKINFSIDTSLYYLQYQNFDCGRVKIVFFSFCLGKMMGDVVYNYILRYVYNLFLAIFGQIINAVVMAFLMVPLQGMAGIFTQGIGVLSQPGVNPIVALANMGTMYINFSANLWLSLLTMAIASAILFPFGIFIFALMAFAFPLLLAWVGTMVSIGFVTAYYVPTLPYMIFTFGALAWMIAVIEAMVAAPIVALGVTHPEGHDAFGKGEAAIMILINVFLRPSLMIIGYISGIALSYVGVWLLNAGFDHAISFMQSATGGETGGWGDWQTDTSQWDNFSVTGTSNYQSNYSDSTSINYSDWAGIYAFFFSIIIYTSMYLVMVQKAFTLIAILPDRVLRWIGGTEERLGQETTQWGEEAKGKVQEGAKATKDSEGQVAKAIGGRAVEMAKKMAGADKTGSGEVEATSSKSSGKTDDQLGSTAKATPPGAEATPPGGAPK</sequence>
<dbReference type="PATRIC" id="fig|66969.6.peg.1487"/>
<feature type="compositionally biased region" description="Basic and acidic residues" evidence="1">
    <location>
        <begin position="950"/>
        <end position="967"/>
    </location>
</feature>
<evidence type="ECO:0000313" key="5">
    <source>
        <dbReference type="Proteomes" id="UP000054729"/>
    </source>
</evidence>
<proteinExistence type="predicted"/>
<name>A0A0W1ADC9_9GAMM</name>
<dbReference type="AlphaFoldDB" id="A0A0W1ADC9"/>
<gene>
    <name evidence="4" type="primary">dotA</name>
    <name evidence="4" type="ORF">Lwal_1356</name>
</gene>
<dbReference type="Pfam" id="PF11388">
    <property type="entry name" value="DotA"/>
    <property type="match status" value="1"/>
</dbReference>
<keyword evidence="2" id="KW-1133">Transmembrane helix</keyword>
<protein>
    <submittedName>
        <fullName evidence="4">Defect in organelle trafficking protein DotA</fullName>
    </submittedName>
</protein>
<feature type="transmembrane region" description="Helical" evidence="2">
    <location>
        <begin position="621"/>
        <end position="641"/>
    </location>
</feature>
<dbReference type="InterPro" id="IPR021528">
    <property type="entry name" value="DotA"/>
</dbReference>
<feature type="transmembrane region" description="Helical" evidence="2">
    <location>
        <begin position="812"/>
        <end position="837"/>
    </location>
</feature>